<reference evidence="1" key="1">
    <citation type="submission" date="2023-03" db="EMBL/GenBank/DDBJ databases">
        <authorList>
            <person name="Steffen K."/>
            <person name="Cardenas P."/>
        </authorList>
    </citation>
    <scope>NUCLEOTIDE SEQUENCE</scope>
</reference>
<proteinExistence type="predicted"/>
<organism evidence="1 2">
    <name type="scientific">Geodia barretti</name>
    <name type="common">Barrett's horny sponge</name>
    <dbReference type="NCBI Taxonomy" id="519541"/>
    <lineage>
        <taxon>Eukaryota</taxon>
        <taxon>Metazoa</taxon>
        <taxon>Porifera</taxon>
        <taxon>Demospongiae</taxon>
        <taxon>Heteroscleromorpha</taxon>
        <taxon>Tetractinellida</taxon>
        <taxon>Astrophorina</taxon>
        <taxon>Geodiidae</taxon>
        <taxon>Geodia</taxon>
    </lineage>
</organism>
<dbReference type="AlphaFoldDB" id="A0AA35QT65"/>
<accession>A0AA35QT65</accession>
<gene>
    <name evidence="1" type="ORF">GBAR_LOCUS620</name>
</gene>
<evidence type="ECO:0000313" key="2">
    <source>
        <dbReference type="Proteomes" id="UP001174909"/>
    </source>
</evidence>
<dbReference type="Proteomes" id="UP001174909">
    <property type="component" value="Unassembled WGS sequence"/>
</dbReference>
<keyword evidence="2" id="KW-1185">Reference proteome</keyword>
<sequence length="76" mass="8623">MVVVAELVCMVNSPHVFIVGNYISWAGHCGRCWWTLRTPTSGPSRRLPPDYPSDEQCFLLSPDLLKGMQEVFKQLN</sequence>
<protein>
    <submittedName>
        <fullName evidence="1">Uncharacterized protein</fullName>
    </submittedName>
</protein>
<name>A0AA35QT65_GEOBA</name>
<evidence type="ECO:0000313" key="1">
    <source>
        <dbReference type="EMBL" id="CAI7991078.1"/>
    </source>
</evidence>
<comment type="caution">
    <text evidence="1">The sequence shown here is derived from an EMBL/GenBank/DDBJ whole genome shotgun (WGS) entry which is preliminary data.</text>
</comment>
<dbReference type="EMBL" id="CASHTH010000102">
    <property type="protein sequence ID" value="CAI7991078.1"/>
    <property type="molecule type" value="Genomic_DNA"/>
</dbReference>